<protein>
    <submittedName>
        <fullName evidence="1">Uncharacterized protein</fullName>
    </submittedName>
</protein>
<evidence type="ECO:0000313" key="2">
    <source>
        <dbReference type="Proteomes" id="UP001231189"/>
    </source>
</evidence>
<name>A0AAD8WPH8_LOLMU</name>
<comment type="caution">
    <text evidence="1">The sequence shown here is derived from an EMBL/GenBank/DDBJ whole genome shotgun (WGS) entry which is preliminary data.</text>
</comment>
<accession>A0AAD8WPH8</accession>
<keyword evidence="2" id="KW-1185">Reference proteome</keyword>
<dbReference type="AlphaFoldDB" id="A0AAD8WPH8"/>
<reference evidence="1" key="1">
    <citation type="submission" date="2023-07" db="EMBL/GenBank/DDBJ databases">
        <title>A chromosome-level genome assembly of Lolium multiflorum.</title>
        <authorList>
            <person name="Chen Y."/>
            <person name="Copetti D."/>
            <person name="Kolliker R."/>
            <person name="Studer B."/>
        </authorList>
    </citation>
    <scope>NUCLEOTIDE SEQUENCE</scope>
    <source>
        <strain evidence="1">02402/16</strain>
        <tissue evidence="1">Leaf</tissue>
    </source>
</reference>
<organism evidence="1 2">
    <name type="scientific">Lolium multiflorum</name>
    <name type="common">Italian ryegrass</name>
    <name type="synonym">Lolium perenne subsp. multiflorum</name>
    <dbReference type="NCBI Taxonomy" id="4521"/>
    <lineage>
        <taxon>Eukaryota</taxon>
        <taxon>Viridiplantae</taxon>
        <taxon>Streptophyta</taxon>
        <taxon>Embryophyta</taxon>
        <taxon>Tracheophyta</taxon>
        <taxon>Spermatophyta</taxon>
        <taxon>Magnoliopsida</taxon>
        <taxon>Liliopsida</taxon>
        <taxon>Poales</taxon>
        <taxon>Poaceae</taxon>
        <taxon>BOP clade</taxon>
        <taxon>Pooideae</taxon>
        <taxon>Poodae</taxon>
        <taxon>Poeae</taxon>
        <taxon>Poeae Chloroplast Group 2 (Poeae type)</taxon>
        <taxon>Loliodinae</taxon>
        <taxon>Loliinae</taxon>
        <taxon>Lolium</taxon>
    </lineage>
</organism>
<gene>
    <name evidence="1" type="ORF">QYE76_058051</name>
</gene>
<evidence type="ECO:0000313" key="1">
    <source>
        <dbReference type="EMBL" id="KAK1669892.1"/>
    </source>
</evidence>
<dbReference type="Proteomes" id="UP001231189">
    <property type="component" value="Unassembled WGS sequence"/>
</dbReference>
<sequence>MPVLLRAGHVNDRQVLRSSLGAAHVHAIPLHPQLMDLDTGLVDQQNHEMEKPAAAMVLSPLGHAVTAGAASSLPW</sequence>
<dbReference type="EMBL" id="JAUUTY010000003">
    <property type="protein sequence ID" value="KAK1669892.1"/>
    <property type="molecule type" value="Genomic_DNA"/>
</dbReference>
<proteinExistence type="predicted"/>